<dbReference type="Gene3D" id="2.30.110.10">
    <property type="entry name" value="Electron Transport, Fmn-binding Protein, Chain A"/>
    <property type="match status" value="1"/>
</dbReference>
<gene>
    <name evidence="2" type="ORF">FAA86_04255</name>
</gene>
<comment type="caution">
    <text evidence="2">The sequence shown here is derived from an EMBL/GenBank/DDBJ whole genome shotgun (WGS) entry which is preliminary data.</text>
</comment>
<evidence type="ECO:0000313" key="3">
    <source>
        <dbReference type="Proteomes" id="UP000307378"/>
    </source>
</evidence>
<protein>
    <recommendedName>
        <fullName evidence="4">Pyridoxamine 5'-phosphate oxidase putative domain-containing protein</fullName>
    </recommendedName>
</protein>
<organism evidence="2 3">
    <name type="scientific">Rhizobium rosettiformans W3</name>
    <dbReference type="NCBI Taxonomy" id="538378"/>
    <lineage>
        <taxon>Bacteria</taxon>
        <taxon>Pseudomonadati</taxon>
        <taxon>Pseudomonadota</taxon>
        <taxon>Alphaproteobacteria</taxon>
        <taxon>Hyphomicrobiales</taxon>
        <taxon>Rhizobiaceae</taxon>
        <taxon>Rhizobium/Agrobacterium group</taxon>
        <taxon>Rhizobium</taxon>
    </lineage>
</organism>
<proteinExistence type="predicted"/>
<dbReference type="AlphaFoldDB" id="A0A4S8Q1M7"/>
<dbReference type="EMBL" id="STGU01000002">
    <property type="protein sequence ID" value="THV38023.1"/>
    <property type="molecule type" value="Genomic_DNA"/>
</dbReference>
<sequence length="162" mass="17508">MLESEVAQFIEGQVMILVATRDDTHRPMIGRGSGARHDRGTGLVHVLVSRSQWPRAAAEARPGRPVSTTFVQADNYRSCQIKGIIAACGPADEAATAWGQHYVRAQLALMTSLGVTRLQLSSTLSDQDLFHISFRPTDVFDQTPGPGAGRRLGDLSLARDPA</sequence>
<dbReference type="RefSeq" id="WP_136538518.1">
    <property type="nucleotide sequence ID" value="NZ_STGU01000002.1"/>
</dbReference>
<evidence type="ECO:0008006" key="4">
    <source>
        <dbReference type="Google" id="ProtNLM"/>
    </source>
</evidence>
<dbReference type="InterPro" id="IPR012349">
    <property type="entry name" value="Split_barrel_FMN-bd"/>
</dbReference>
<reference evidence="2 3" key="1">
    <citation type="submission" date="2019-04" db="EMBL/GenBank/DDBJ databases">
        <title>genome sequence of strain W3.</title>
        <authorList>
            <person name="Gao J."/>
            <person name="Sun J."/>
        </authorList>
    </citation>
    <scope>NUCLEOTIDE SEQUENCE [LARGE SCALE GENOMIC DNA]</scope>
    <source>
        <strain evidence="2 3">W3</strain>
    </source>
</reference>
<name>A0A4S8Q1M7_9HYPH</name>
<accession>A0A4S8Q1M7</accession>
<feature type="region of interest" description="Disordered" evidence="1">
    <location>
        <begin position="140"/>
        <end position="162"/>
    </location>
</feature>
<dbReference type="Proteomes" id="UP000307378">
    <property type="component" value="Unassembled WGS sequence"/>
</dbReference>
<evidence type="ECO:0000313" key="2">
    <source>
        <dbReference type="EMBL" id="THV38023.1"/>
    </source>
</evidence>
<evidence type="ECO:0000256" key="1">
    <source>
        <dbReference type="SAM" id="MobiDB-lite"/>
    </source>
</evidence>